<dbReference type="EMBL" id="FNDZ01000004">
    <property type="protein sequence ID" value="SDI71645.1"/>
    <property type="molecule type" value="Genomic_DNA"/>
</dbReference>
<dbReference type="AlphaFoldDB" id="A0A1G8MV06"/>
<protein>
    <recommendedName>
        <fullName evidence="4">Competence protein ComGF</fullName>
    </recommendedName>
</protein>
<evidence type="ECO:0008006" key="4">
    <source>
        <dbReference type="Google" id="ProtNLM"/>
    </source>
</evidence>
<proteinExistence type="predicted"/>
<feature type="transmembrane region" description="Helical" evidence="1">
    <location>
        <begin position="22"/>
        <end position="41"/>
    </location>
</feature>
<dbReference type="Proteomes" id="UP000183255">
    <property type="component" value="Unassembled WGS sequence"/>
</dbReference>
<reference evidence="2 3" key="1">
    <citation type="submission" date="2016-10" db="EMBL/GenBank/DDBJ databases">
        <authorList>
            <person name="de Groot N.N."/>
        </authorList>
    </citation>
    <scope>NUCLEOTIDE SEQUENCE [LARGE SCALE GENOMIC DNA]</scope>
    <source>
        <strain evidence="2 3">CGMCC 1.5058</strain>
    </source>
</reference>
<accession>A0A1G8MV06</accession>
<sequence length="154" mass="17625">MRGRKDKGMNSGTKQGTALSDFLAYMIFSLMAVILAMRVYIFSVEDYKELLQFLKYTDYAYHAFEVLKTGLYTNVEATALSGNTLQIEKSAYVPGHKIVLTKRDSRLLFVFEGGQVQEICHGVVDVRMRKMGDIIFIRLYFPGVSYERGFYLAK</sequence>
<keyword evidence="1" id="KW-1133">Transmembrane helix</keyword>
<organism evidence="2 3">
    <name type="scientific">Proteiniclasticum ruminis</name>
    <dbReference type="NCBI Taxonomy" id="398199"/>
    <lineage>
        <taxon>Bacteria</taxon>
        <taxon>Bacillati</taxon>
        <taxon>Bacillota</taxon>
        <taxon>Clostridia</taxon>
        <taxon>Eubacteriales</taxon>
        <taxon>Clostridiaceae</taxon>
        <taxon>Proteiniclasticum</taxon>
    </lineage>
</organism>
<gene>
    <name evidence="2" type="ORF">SAMN05421804_1042</name>
</gene>
<evidence type="ECO:0000313" key="3">
    <source>
        <dbReference type="Proteomes" id="UP000183255"/>
    </source>
</evidence>
<evidence type="ECO:0000256" key="1">
    <source>
        <dbReference type="SAM" id="Phobius"/>
    </source>
</evidence>
<name>A0A1G8MV06_9CLOT</name>
<evidence type="ECO:0000313" key="2">
    <source>
        <dbReference type="EMBL" id="SDI71645.1"/>
    </source>
</evidence>
<keyword evidence="1" id="KW-0472">Membrane</keyword>
<keyword evidence="1" id="KW-0812">Transmembrane</keyword>